<dbReference type="SUPFAM" id="SSF55874">
    <property type="entry name" value="ATPase domain of HSP90 chaperone/DNA topoisomerase II/histidine kinase"/>
    <property type="match status" value="1"/>
</dbReference>
<keyword evidence="7" id="KW-0067">ATP-binding</keyword>
<dbReference type="Gene3D" id="1.10.287.130">
    <property type="match status" value="1"/>
</dbReference>
<accession>A0A1G4SFP2</accession>
<feature type="domain" description="Response regulatory" evidence="11">
    <location>
        <begin position="654"/>
        <end position="769"/>
    </location>
</feature>
<evidence type="ECO:0000256" key="4">
    <source>
        <dbReference type="ARBA" id="ARBA00022679"/>
    </source>
</evidence>
<dbReference type="NCBIfam" id="TIGR00229">
    <property type="entry name" value="sensory_box"/>
    <property type="match status" value="2"/>
</dbReference>
<dbReference type="AlphaFoldDB" id="A0A1G4SFP2"/>
<protein>
    <recommendedName>
        <fullName evidence="2">histidine kinase</fullName>
        <ecNumber evidence="2">2.7.13.3</ecNumber>
    </recommendedName>
</protein>
<dbReference type="GO" id="GO:0005524">
    <property type="term" value="F:ATP binding"/>
    <property type="evidence" value="ECO:0007669"/>
    <property type="project" value="UniProtKB-KW"/>
</dbReference>
<dbReference type="GO" id="GO:0006355">
    <property type="term" value="P:regulation of DNA-templated transcription"/>
    <property type="evidence" value="ECO:0007669"/>
    <property type="project" value="InterPro"/>
</dbReference>
<evidence type="ECO:0000313" key="15">
    <source>
        <dbReference type="Proteomes" id="UP000198889"/>
    </source>
</evidence>
<evidence type="ECO:0000256" key="7">
    <source>
        <dbReference type="ARBA" id="ARBA00022840"/>
    </source>
</evidence>
<evidence type="ECO:0000259" key="13">
    <source>
        <dbReference type="PROSITE" id="PS50113"/>
    </source>
</evidence>
<keyword evidence="5" id="KW-0547">Nucleotide-binding</keyword>
<evidence type="ECO:0000313" key="14">
    <source>
        <dbReference type="EMBL" id="SCW67831.1"/>
    </source>
</evidence>
<keyword evidence="4" id="KW-0808">Transferase</keyword>
<dbReference type="Gene3D" id="3.30.565.10">
    <property type="entry name" value="Histidine kinase-like ATPase, C-terminal domain"/>
    <property type="match status" value="1"/>
</dbReference>
<keyword evidence="6" id="KW-0418">Kinase</keyword>
<dbReference type="InterPro" id="IPR011006">
    <property type="entry name" value="CheY-like_superfamily"/>
</dbReference>
<evidence type="ECO:0000259" key="12">
    <source>
        <dbReference type="PROSITE" id="PS50112"/>
    </source>
</evidence>
<dbReference type="InterPro" id="IPR036890">
    <property type="entry name" value="HATPase_C_sf"/>
</dbReference>
<dbReference type="RefSeq" id="WP_091439182.1">
    <property type="nucleotide sequence ID" value="NZ_FMTP01000003.1"/>
</dbReference>
<dbReference type="PROSITE" id="PS50110">
    <property type="entry name" value="RESPONSE_REGULATORY"/>
    <property type="match status" value="1"/>
</dbReference>
<comment type="catalytic activity">
    <reaction evidence="1">
        <text>ATP + protein L-histidine = ADP + protein N-phospho-L-histidine.</text>
        <dbReference type="EC" id="2.7.13.3"/>
    </reaction>
</comment>
<evidence type="ECO:0000259" key="11">
    <source>
        <dbReference type="PROSITE" id="PS50110"/>
    </source>
</evidence>
<dbReference type="Pfam" id="PF00072">
    <property type="entry name" value="Response_reg"/>
    <property type="match status" value="1"/>
</dbReference>
<dbReference type="InterPro" id="IPR000700">
    <property type="entry name" value="PAS-assoc_C"/>
</dbReference>
<dbReference type="InterPro" id="IPR003661">
    <property type="entry name" value="HisK_dim/P_dom"/>
</dbReference>
<keyword evidence="3 9" id="KW-0597">Phosphoprotein</keyword>
<dbReference type="Gene3D" id="3.30.450.20">
    <property type="entry name" value="PAS domain"/>
    <property type="match status" value="3"/>
</dbReference>
<dbReference type="InterPro" id="IPR005467">
    <property type="entry name" value="His_kinase_dom"/>
</dbReference>
<dbReference type="Pfam" id="PF00512">
    <property type="entry name" value="HisKA"/>
    <property type="match status" value="1"/>
</dbReference>
<dbReference type="Pfam" id="PF00989">
    <property type="entry name" value="PAS"/>
    <property type="match status" value="2"/>
</dbReference>
<evidence type="ECO:0000259" key="10">
    <source>
        <dbReference type="PROSITE" id="PS50109"/>
    </source>
</evidence>
<evidence type="ECO:0000256" key="6">
    <source>
        <dbReference type="ARBA" id="ARBA00022777"/>
    </source>
</evidence>
<dbReference type="PROSITE" id="PS50109">
    <property type="entry name" value="HIS_KIN"/>
    <property type="match status" value="1"/>
</dbReference>
<evidence type="ECO:0000256" key="8">
    <source>
        <dbReference type="ARBA" id="ARBA00023012"/>
    </source>
</evidence>
<dbReference type="PRINTS" id="PR00344">
    <property type="entry name" value="BCTRLSENSOR"/>
</dbReference>
<sequence>MPLSDDHLAHAIVDGLDGGVIVVDRAGRVVVWNAWIAAATRRPAAECVGQTLPALFPALPARFHSALAESFASGAASLLTHSLHPAVLPLRTRAGLPMVHNTSIRALGPKPHDFCLVQVVDVTASANRERVLRERQNARYHAVVDSAHDAILTLDADGVIQLANPSAARQFGTAPQALVGATLSTLLEEQEAWRAAWDSVRAGTPLTRPVEVTARRPDGAPSHLELTASRWSSDGRFFVTAILRDVSERKAAEAELRGLNLTLERRVAERTADRDRMWRLSTDIMVVGRLDGVVNATNPAWTRILGWEAEHLTGANLLDFVLPTDRPRLREILAALSQETAPQLFALQLRARDGGVRCIEWSAVAADDLLQAVGRDITAEREAEEALRRTEEALRQAQKMEAVGQLTGGIAHDFNNMLTGVIGAVDIMKRRLASGRFDDLDRFLEVASVSAQRAAALTQRLLAFSRRQSLDSRPVHINALVGSLHDLLSRTLGESIALDIACDERVGWGTADANQLESAILNLVINARDAMPNGGRLTVSTRQAVLEAREVAGTPEARPGRYVVIAVTDTGTGMTPDVLSKVFEPFFTTKPVGLGTGLGLSMVYGFARQSEGHVAISSSPGKGTTVELFLPAAEPPGETDADLPAALAEGDGQSVLLVEDDASVRVLVADILAELGYAAIETSDAPGAIVELASGRDIQLMISDVGLPGMNGRELAEVARRHRPDLPILFLTGYAGDTVARSQVLGTHMEMLTKPFAIETLAAKIEEMMAAAAFRAGQR</sequence>
<dbReference type="InterPro" id="IPR001789">
    <property type="entry name" value="Sig_transdc_resp-reg_receiver"/>
</dbReference>
<keyword evidence="15" id="KW-1185">Reference proteome</keyword>
<dbReference type="CDD" id="cd00130">
    <property type="entry name" value="PAS"/>
    <property type="match status" value="3"/>
</dbReference>
<dbReference type="CDD" id="cd00082">
    <property type="entry name" value="HisKA"/>
    <property type="match status" value="1"/>
</dbReference>
<evidence type="ECO:0000256" key="1">
    <source>
        <dbReference type="ARBA" id="ARBA00000085"/>
    </source>
</evidence>
<dbReference type="GO" id="GO:0000155">
    <property type="term" value="F:phosphorelay sensor kinase activity"/>
    <property type="evidence" value="ECO:0007669"/>
    <property type="project" value="InterPro"/>
</dbReference>
<dbReference type="InterPro" id="IPR013656">
    <property type="entry name" value="PAS_4"/>
</dbReference>
<evidence type="ECO:0000256" key="5">
    <source>
        <dbReference type="ARBA" id="ARBA00022741"/>
    </source>
</evidence>
<dbReference type="InterPro" id="IPR000014">
    <property type="entry name" value="PAS"/>
</dbReference>
<dbReference type="PROSITE" id="PS50112">
    <property type="entry name" value="PAS"/>
    <property type="match status" value="2"/>
</dbReference>
<dbReference type="Pfam" id="PF08448">
    <property type="entry name" value="PAS_4"/>
    <property type="match status" value="1"/>
</dbReference>
<dbReference type="PANTHER" id="PTHR43065">
    <property type="entry name" value="SENSOR HISTIDINE KINASE"/>
    <property type="match status" value="1"/>
</dbReference>
<gene>
    <name evidence="14" type="ORF">SAMN05660859_2171</name>
</gene>
<feature type="domain" description="PAS" evidence="12">
    <location>
        <begin position="136"/>
        <end position="188"/>
    </location>
</feature>
<evidence type="ECO:0000256" key="9">
    <source>
        <dbReference type="PROSITE-ProRule" id="PRU00169"/>
    </source>
</evidence>
<feature type="domain" description="PAS" evidence="12">
    <location>
        <begin position="291"/>
        <end position="340"/>
    </location>
</feature>
<dbReference type="EMBL" id="FMTP01000003">
    <property type="protein sequence ID" value="SCW67831.1"/>
    <property type="molecule type" value="Genomic_DNA"/>
</dbReference>
<dbReference type="EC" id="2.7.13.3" evidence="2"/>
<keyword evidence="8" id="KW-0902">Two-component regulatory system</keyword>
<dbReference type="InterPro" id="IPR036097">
    <property type="entry name" value="HisK_dim/P_sf"/>
</dbReference>
<dbReference type="Proteomes" id="UP000198889">
    <property type="component" value="Unassembled WGS sequence"/>
</dbReference>
<dbReference type="SMART" id="SM00387">
    <property type="entry name" value="HATPase_c"/>
    <property type="match status" value="1"/>
</dbReference>
<dbReference type="SUPFAM" id="SSF47384">
    <property type="entry name" value="Homodimeric domain of signal transducing histidine kinase"/>
    <property type="match status" value="1"/>
</dbReference>
<dbReference type="SMART" id="SM00448">
    <property type="entry name" value="REC"/>
    <property type="match status" value="1"/>
</dbReference>
<reference evidence="15" key="1">
    <citation type="submission" date="2016-10" db="EMBL/GenBank/DDBJ databases">
        <authorList>
            <person name="Varghese N."/>
            <person name="Submissions S."/>
        </authorList>
    </citation>
    <scope>NUCLEOTIDE SEQUENCE [LARGE SCALE GENOMIC DNA]</scope>
    <source>
        <strain evidence="15">CGMCC 1.1761</strain>
    </source>
</reference>
<dbReference type="STRING" id="177413.SAMN05660859_2171"/>
<dbReference type="PANTHER" id="PTHR43065:SF42">
    <property type="entry name" value="TWO-COMPONENT SENSOR PPRA"/>
    <property type="match status" value="1"/>
</dbReference>
<dbReference type="InterPro" id="IPR003594">
    <property type="entry name" value="HATPase_dom"/>
</dbReference>
<dbReference type="PROSITE" id="PS50113">
    <property type="entry name" value="PAC"/>
    <property type="match status" value="1"/>
</dbReference>
<evidence type="ECO:0000256" key="3">
    <source>
        <dbReference type="ARBA" id="ARBA00022553"/>
    </source>
</evidence>
<proteinExistence type="predicted"/>
<dbReference type="InterPro" id="IPR035965">
    <property type="entry name" value="PAS-like_dom_sf"/>
</dbReference>
<organism evidence="14 15">
    <name type="scientific">Ancylobacter rudongensis</name>
    <dbReference type="NCBI Taxonomy" id="177413"/>
    <lineage>
        <taxon>Bacteria</taxon>
        <taxon>Pseudomonadati</taxon>
        <taxon>Pseudomonadota</taxon>
        <taxon>Alphaproteobacteria</taxon>
        <taxon>Hyphomicrobiales</taxon>
        <taxon>Xanthobacteraceae</taxon>
        <taxon>Ancylobacter</taxon>
    </lineage>
</organism>
<feature type="domain" description="Histidine kinase" evidence="10">
    <location>
        <begin position="409"/>
        <end position="634"/>
    </location>
</feature>
<dbReference type="SUPFAM" id="SSF52172">
    <property type="entry name" value="CheY-like"/>
    <property type="match status" value="1"/>
</dbReference>
<dbReference type="SUPFAM" id="SSF55785">
    <property type="entry name" value="PYP-like sensor domain (PAS domain)"/>
    <property type="match status" value="3"/>
</dbReference>
<name>A0A1G4SFP2_9HYPH</name>
<evidence type="ECO:0000256" key="2">
    <source>
        <dbReference type="ARBA" id="ARBA00012438"/>
    </source>
</evidence>
<feature type="domain" description="PAC" evidence="13">
    <location>
        <begin position="208"/>
        <end position="258"/>
    </location>
</feature>
<dbReference type="Pfam" id="PF02518">
    <property type="entry name" value="HATPase_c"/>
    <property type="match status" value="1"/>
</dbReference>
<feature type="modified residue" description="4-aspartylphosphate" evidence="9">
    <location>
        <position position="704"/>
    </location>
</feature>
<dbReference type="SMART" id="SM00388">
    <property type="entry name" value="HisKA"/>
    <property type="match status" value="1"/>
</dbReference>
<dbReference type="InterPro" id="IPR013767">
    <property type="entry name" value="PAS_fold"/>
</dbReference>
<dbReference type="Gene3D" id="3.40.50.2300">
    <property type="match status" value="1"/>
</dbReference>
<dbReference type="SMART" id="SM00091">
    <property type="entry name" value="PAS"/>
    <property type="match status" value="3"/>
</dbReference>
<dbReference type="InterPro" id="IPR004358">
    <property type="entry name" value="Sig_transdc_His_kin-like_C"/>
</dbReference>